<protein>
    <recommendedName>
        <fullName evidence="3">Carrier domain-containing protein</fullName>
    </recommendedName>
</protein>
<organism evidence="4 5">
    <name type="scientific">Pleurotus ostreatus</name>
    <name type="common">Oyster mushroom</name>
    <name type="synonym">White-rot fungus</name>
    <dbReference type="NCBI Taxonomy" id="5322"/>
    <lineage>
        <taxon>Eukaryota</taxon>
        <taxon>Fungi</taxon>
        <taxon>Dikarya</taxon>
        <taxon>Basidiomycota</taxon>
        <taxon>Agaricomycotina</taxon>
        <taxon>Agaricomycetes</taxon>
        <taxon>Agaricomycetidae</taxon>
        <taxon>Agaricales</taxon>
        <taxon>Pleurotineae</taxon>
        <taxon>Pleurotaceae</taxon>
        <taxon>Pleurotus</taxon>
    </lineage>
</organism>
<dbReference type="SMART" id="SM00823">
    <property type="entry name" value="PKS_PP"/>
    <property type="match status" value="1"/>
</dbReference>
<dbReference type="InterPro" id="IPR036291">
    <property type="entry name" value="NAD(P)-bd_dom_sf"/>
</dbReference>
<dbReference type="SUPFAM" id="SSF56801">
    <property type="entry name" value="Acetyl-CoA synthetase-like"/>
    <property type="match status" value="1"/>
</dbReference>
<dbReference type="PROSITE" id="PS50075">
    <property type="entry name" value="CARRIER"/>
    <property type="match status" value="1"/>
</dbReference>
<dbReference type="Pfam" id="PF00550">
    <property type="entry name" value="PP-binding"/>
    <property type="match status" value="1"/>
</dbReference>
<evidence type="ECO:0000256" key="2">
    <source>
        <dbReference type="ARBA" id="ARBA00022553"/>
    </source>
</evidence>
<dbReference type="InterPro" id="IPR000873">
    <property type="entry name" value="AMP-dep_synth/lig_dom"/>
</dbReference>
<keyword evidence="5" id="KW-1185">Reference proteome</keyword>
<evidence type="ECO:0000256" key="1">
    <source>
        <dbReference type="ARBA" id="ARBA00022450"/>
    </source>
</evidence>
<dbReference type="OrthoDB" id="429813at2759"/>
<keyword evidence="2" id="KW-0597">Phosphoprotein</keyword>
<name>A0A8H7DR50_PLEOS</name>
<dbReference type="RefSeq" id="XP_036631598.1">
    <property type="nucleotide sequence ID" value="XM_036775579.1"/>
</dbReference>
<dbReference type="InterPro" id="IPR020845">
    <property type="entry name" value="AMP-binding_CS"/>
</dbReference>
<dbReference type="InterPro" id="IPR009081">
    <property type="entry name" value="PP-bd_ACP"/>
</dbReference>
<evidence type="ECO:0000313" key="5">
    <source>
        <dbReference type="Proteomes" id="UP000623687"/>
    </source>
</evidence>
<keyword evidence="1" id="KW-0596">Phosphopantetheine</keyword>
<dbReference type="InterPro" id="IPR020806">
    <property type="entry name" value="PKS_PP-bd"/>
</dbReference>
<comment type="caution">
    <text evidence="4">The sequence shown here is derived from an EMBL/GenBank/DDBJ whole genome shotgun (WGS) entry which is preliminary data.</text>
</comment>
<dbReference type="Gene3D" id="1.10.1200.10">
    <property type="entry name" value="ACP-like"/>
    <property type="match status" value="1"/>
</dbReference>
<dbReference type="PANTHER" id="PTHR43439:SF2">
    <property type="entry name" value="ENZYME, PUTATIVE (JCVI)-RELATED"/>
    <property type="match status" value="1"/>
</dbReference>
<dbReference type="Proteomes" id="UP000623687">
    <property type="component" value="Unassembled WGS sequence"/>
</dbReference>
<dbReference type="EMBL" id="JACETU010000004">
    <property type="protein sequence ID" value="KAF7430320.1"/>
    <property type="molecule type" value="Genomic_DNA"/>
</dbReference>
<dbReference type="PROSITE" id="PS00455">
    <property type="entry name" value="AMP_BINDING"/>
    <property type="match status" value="1"/>
</dbReference>
<dbReference type="InterPro" id="IPR013120">
    <property type="entry name" value="FAR_NAD-bd"/>
</dbReference>
<dbReference type="InterPro" id="IPR036736">
    <property type="entry name" value="ACP-like_sf"/>
</dbReference>
<dbReference type="Pfam" id="PF23562">
    <property type="entry name" value="AMP-binding_C_3"/>
    <property type="match status" value="1"/>
</dbReference>
<dbReference type="Pfam" id="PF07993">
    <property type="entry name" value="NAD_binding_4"/>
    <property type="match status" value="1"/>
</dbReference>
<dbReference type="Gene3D" id="3.40.50.12780">
    <property type="entry name" value="N-terminal domain of ligase-like"/>
    <property type="match status" value="1"/>
</dbReference>
<accession>A0A8H7DR50</accession>
<proteinExistence type="predicted"/>
<sequence>MRSYPSTDGSILLSEAVDFNMKYNTTLPMYVYADEASDDTITITHLEFARSCHRIAQTVEPSGPRPNDNHVVAIVALCDTIMYQALVLGIHKAGMIPYPISPRNSPTAIAKLLKETNCHRVISTLFTLRPLLDGIIHQLANEEPAFLVDVEEVPSLKSIFPHLGTESEKDPFAPYPGYSVRPGLSDIALYLHSSGSTGLPKTIPLTQRNILHWAKLPPVTDIITQDGPSLLAAMALPSFHTLAIYAQLLAPLFSVRPVAIYPPVREKESDLPFSPTPDNILDHTRRAKCDGLVVIPTLLYIWSHSSKSMDFLQSLRIVTYSGGAPPPKLGNALSAAGVVTRPIYGATEFGAPTHWVPSDGERMNGEWQWIRFCDNVEFKMVPQGDGTYELCVLRGDTDHINVYNMPDNAGYASSDLFQKHPTKKGLWKMVGRKDDVIVHTTGEKTVPGPLEVSSQVIRGKNLIQGVIIFGEQQNHPGVLIELKDGTRYPQTDEDIKSIRNELWPIIEEANAIAPTFSHIYKDMIIFVPPNKPFPRAGKGTIMRKAALVAYAPEIESLYDTIEGVKSSAGGGPELWTEDHLRKWLAEQITDLVPNATISPTIDFSEQGFDSLIGTLLRHRIVGALQSRQQDVPQTLVYDHPTIEKLARAMAAYVLGSDLSSVDRLSLINSVIERHISRLAPMGSTNVSPPSDAGTIVLLTGSTGGLGSHILSGLLKSSAVATVYTLNRPGISAVSERQTRSFRDRGLDASLLDSKKLVSLEGDLTKSDLGLHSLVYAKLKDTVTIIIHNAWRLDFNLPLPAFYPLITGSVNLINLARQGPHASSTRFLFSSSISAVQSWKSDKPVPEETILDAGVAIGLGYGESKYVLERILAASDIPSCSIRIGQVCGGELSGAWSMTDWVPIMVKTSLSLNALPNAKGMVSWVSIDTVAQAALDIAFTDGPLPSTINVVHPRPVKWSSLFASLKDTIQETTRGVFSPRIVSFKEWFDTLQSAANQENPPDLRQLPALKVLTFFQHIAAVDEHLQDTQESGGFPSLQTNQAHLISPTLRNAKELGKMDTSRWVGYWVSKGLLG</sequence>
<dbReference type="InterPro" id="IPR051414">
    <property type="entry name" value="Adenylate-forming_Reductase"/>
</dbReference>
<dbReference type="VEuPathDB" id="FungiDB:PC9H_006025"/>
<dbReference type="GO" id="GO:0031177">
    <property type="term" value="F:phosphopantetheine binding"/>
    <property type="evidence" value="ECO:0007669"/>
    <property type="project" value="InterPro"/>
</dbReference>
<dbReference type="GeneID" id="59375843"/>
<dbReference type="AlphaFoldDB" id="A0A8H7DR50"/>
<evidence type="ECO:0000313" key="4">
    <source>
        <dbReference type="EMBL" id="KAF7430320.1"/>
    </source>
</evidence>
<dbReference type="InterPro" id="IPR042099">
    <property type="entry name" value="ANL_N_sf"/>
</dbReference>
<evidence type="ECO:0000259" key="3">
    <source>
        <dbReference type="PROSITE" id="PS50075"/>
    </source>
</evidence>
<dbReference type="PANTHER" id="PTHR43439">
    <property type="entry name" value="PHENYLACETATE-COENZYME A LIGASE"/>
    <property type="match status" value="1"/>
</dbReference>
<dbReference type="SUPFAM" id="SSF47336">
    <property type="entry name" value="ACP-like"/>
    <property type="match status" value="1"/>
</dbReference>
<reference evidence="4" key="1">
    <citation type="submission" date="2019-07" db="EMBL/GenBank/DDBJ databases">
        <authorList>
            <person name="Palmer J.M."/>
        </authorList>
    </citation>
    <scope>NUCLEOTIDE SEQUENCE</scope>
    <source>
        <strain evidence="4">PC9</strain>
    </source>
</reference>
<feature type="domain" description="Carrier" evidence="3">
    <location>
        <begin position="574"/>
        <end position="653"/>
    </location>
</feature>
<dbReference type="SUPFAM" id="SSF51735">
    <property type="entry name" value="NAD(P)-binding Rossmann-fold domains"/>
    <property type="match status" value="1"/>
</dbReference>
<gene>
    <name evidence="4" type="ORF">PC9H_006025</name>
</gene>
<dbReference type="Pfam" id="PF00501">
    <property type="entry name" value="AMP-binding"/>
    <property type="match status" value="1"/>
</dbReference>
<dbReference type="Gene3D" id="3.40.50.720">
    <property type="entry name" value="NAD(P)-binding Rossmann-like Domain"/>
    <property type="match status" value="1"/>
</dbReference>